<comment type="caution">
    <text evidence="1">The sequence shown here is derived from an EMBL/GenBank/DDBJ whole genome shotgun (WGS) entry which is preliminary data.</text>
</comment>
<evidence type="ECO:0000313" key="2">
    <source>
        <dbReference type="Proteomes" id="UP000796880"/>
    </source>
</evidence>
<evidence type="ECO:0008006" key="3">
    <source>
        <dbReference type="Google" id="ProtNLM"/>
    </source>
</evidence>
<accession>A0A8K0HPZ8</accession>
<keyword evidence="2" id="KW-1185">Reference proteome</keyword>
<dbReference type="EMBL" id="VOIH02000001">
    <property type="protein sequence ID" value="KAF3456505.1"/>
    <property type="molecule type" value="Genomic_DNA"/>
</dbReference>
<dbReference type="Pfam" id="PF05553">
    <property type="entry name" value="DUF761"/>
    <property type="match status" value="1"/>
</dbReference>
<protein>
    <recommendedName>
        <fullName evidence="3">Cotton fiber protein</fullName>
    </recommendedName>
</protein>
<dbReference type="PANTHER" id="PTHR33098:SF3">
    <property type="entry name" value="COTTON FIBER PROTEIN"/>
    <property type="match status" value="1"/>
</dbReference>
<dbReference type="PANTHER" id="PTHR33098">
    <property type="entry name" value="COTTON FIBER (DUF761)"/>
    <property type="match status" value="1"/>
</dbReference>
<sequence>MSRWSLAKKLRPAKVAWKSLTSKLPSNIQRLDLPKTIKATARRLFALRFFRFFVPSKLRTLTKPSSTSRRDHYWHRHGHHLHHYYYHDQLALYKSFEAIHIDELFEEPEASKGKQVHADGNEVVATTSGKSSLYSVEDAWQAVLASSPQLRGVDERAEDFICKFREDMKLQKERSILEFQEMLARSA</sequence>
<proteinExistence type="predicted"/>
<organism evidence="1 2">
    <name type="scientific">Rhamnella rubrinervis</name>
    <dbReference type="NCBI Taxonomy" id="2594499"/>
    <lineage>
        <taxon>Eukaryota</taxon>
        <taxon>Viridiplantae</taxon>
        <taxon>Streptophyta</taxon>
        <taxon>Embryophyta</taxon>
        <taxon>Tracheophyta</taxon>
        <taxon>Spermatophyta</taxon>
        <taxon>Magnoliopsida</taxon>
        <taxon>eudicotyledons</taxon>
        <taxon>Gunneridae</taxon>
        <taxon>Pentapetalae</taxon>
        <taxon>rosids</taxon>
        <taxon>fabids</taxon>
        <taxon>Rosales</taxon>
        <taxon>Rhamnaceae</taxon>
        <taxon>rhamnoid group</taxon>
        <taxon>Rhamneae</taxon>
        <taxon>Rhamnella</taxon>
    </lineage>
</organism>
<dbReference type="OrthoDB" id="1913960at2759"/>
<dbReference type="AlphaFoldDB" id="A0A8K0HPZ8"/>
<gene>
    <name evidence="1" type="ORF">FNV43_RR01157</name>
</gene>
<reference evidence="1" key="1">
    <citation type="submission" date="2020-03" db="EMBL/GenBank/DDBJ databases">
        <title>A high-quality chromosome-level genome assembly of a woody plant with both climbing and erect habits, Rhamnella rubrinervis.</title>
        <authorList>
            <person name="Lu Z."/>
            <person name="Yang Y."/>
            <person name="Zhu X."/>
            <person name="Sun Y."/>
        </authorList>
    </citation>
    <scope>NUCLEOTIDE SEQUENCE</scope>
    <source>
        <strain evidence="1">BYM</strain>
        <tissue evidence="1">Leaf</tissue>
    </source>
</reference>
<evidence type="ECO:0000313" key="1">
    <source>
        <dbReference type="EMBL" id="KAF3456505.1"/>
    </source>
</evidence>
<dbReference type="InterPro" id="IPR008480">
    <property type="entry name" value="DUF761_pln"/>
</dbReference>
<dbReference type="Proteomes" id="UP000796880">
    <property type="component" value="Unassembled WGS sequence"/>
</dbReference>
<name>A0A8K0HPZ8_9ROSA</name>